<gene>
    <name evidence="2" type="ORF">METZ01_LOCUS2039</name>
</gene>
<evidence type="ECO:0000259" key="1">
    <source>
        <dbReference type="PROSITE" id="PS51494"/>
    </source>
</evidence>
<feature type="domain" description="Peptidase S55" evidence="1">
    <location>
        <begin position="1"/>
        <end position="141"/>
    </location>
</feature>
<dbReference type="Pfam" id="PF05580">
    <property type="entry name" value="Peptidase_S55"/>
    <property type="match status" value="1"/>
</dbReference>
<reference evidence="2" key="1">
    <citation type="submission" date="2018-05" db="EMBL/GenBank/DDBJ databases">
        <authorList>
            <person name="Lanie J.A."/>
            <person name="Ng W.-L."/>
            <person name="Kazmierczak K.M."/>
            <person name="Andrzejewski T.M."/>
            <person name="Davidsen T.M."/>
            <person name="Wayne K.J."/>
            <person name="Tettelin H."/>
            <person name="Glass J.I."/>
            <person name="Rusch D."/>
            <person name="Podicherti R."/>
            <person name="Tsui H.-C.T."/>
            <person name="Winkler M.E."/>
        </authorList>
    </citation>
    <scope>NUCLEOTIDE SEQUENCE</scope>
</reference>
<dbReference type="PROSITE" id="PS51494">
    <property type="entry name" value="SPOIVB"/>
    <property type="match status" value="1"/>
</dbReference>
<sequence>MKTFIVSSLILLISSASVSGASGQTVMALEEIRPGMTGVGMTVFEGTEPEEFEAQILGILHNINGPKRNLILARLSGGPLSDTGVIQGMSGSPVYIEGQLIGAVSYALGSFTTEAIAGITPIKEMVDAVSFPAPRAPMNPAALHLPMSPERLLEVFRGTLHRISSYALHSRDALLAQGQLSSIRNAGTMLRPIGTPLNMSGFDVHVTELLSSALEGTGMTPVLGGSQDANTSLASTPLRPGDAVSVTLIDGDLSLAGTGTVTMIDEDRVYAFGHQFQNLGPVEFLMNRAHVHTLLPSLMSSSKIASVGEAIGTFQQDRLTGIAGTLGTTPRRIPIEITLRPIDSSRPTQNLHFNIVDDQVLTPLLTFVTVLNTLRAYERDAGAATFIVSGTATFQNHAPLTFNDVFSGIAPSLAAATSVLTPITFLVQNTFGPISLNSLSLEIVSSEETSTATIERVWLDTVRIRPALDTTLKIVTRTHRGVEETHSLPLRIPPNAPATASLLVASGVDLAQIEQQRTIGATRPRNLSQLIRALNNTYRNNRLYVRLLGAHPGVLLAGEPLEALPASALAVYQADRSRGAVMSLQQVNLGEWEVDTQEAVSGFRILTLNLDSQ</sequence>
<dbReference type="InterPro" id="IPR008763">
    <property type="entry name" value="Peptidase_S55"/>
</dbReference>
<protein>
    <recommendedName>
        <fullName evidence="1">Peptidase S55 domain-containing protein</fullName>
    </recommendedName>
</protein>
<dbReference type="AlphaFoldDB" id="A0A381N3U2"/>
<accession>A0A381N3U2</accession>
<name>A0A381N3U2_9ZZZZ</name>
<organism evidence="2">
    <name type="scientific">marine metagenome</name>
    <dbReference type="NCBI Taxonomy" id="408172"/>
    <lineage>
        <taxon>unclassified sequences</taxon>
        <taxon>metagenomes</taxon>
        <taxon>ecological metagenomes</taxon>
    </lineage>
</organism>
<dbReference type="EMBL" id="UINC01000108">
    <property type="protein sequence ID" value="SUZ49185.1"/>
    <property type="molecule type" value="Genomic_DNA"/>
</dbReference>
<evidence type="ECO:0000313" key="2">
    <source>
        <dbReference type="EMBL" id="SUZ49185.1"/>
    </source>
</evidence>
<proteinExistence type="predicted"/>